<protein>
    <submittedName>
        <fullName evidence="1">Uncharacterized protein</fullName>
    </submittedName>
</protein>
<gene>
    <name evidence="1" type="ORF">MAE02_47390</name>
</gene>
<organism evidence="1 2">
    <name type="scientific">Microvirga aerophila</name>
    <dbReference type="NCBI Taxonomy" id="670291"/>
    <lineage>
        <taxon>Bacteria</taxon>
        <taxon>Pseudomonadati</taxon>
        <taxon>Pseudomonadota</taxon>
        <taxon>Alphaproteobacteria</taxon>
        <taxon>Hyphomicrobiales</taxon>
        <taxon>Methylobacteriaceae</taxon>
        <taxon>Microvirga</taxon>
    </lineage>
</organism>
<accession>A0A512BYM9</accession>
<evidence type="ECO:0000313" key="2">
    <source>
        <dbReference type="Proteomes" id="UP000321085"/>
    </source>
</evidence>
<evidence type="ECO:0000313" key="1">
    <source>
        <dbReference type="EMBL" id="GEO17043.1"/>
    </source>
</evidence>
<keyword evidence="2" id="KW-1185">Reference proteome</keyword>
<name>A0A512BYM9_9HYPH</name>
<proteinExistence type="predicted"/>
<dbReference type="Proteomes" id="UP000321085">
    <property type="component" value="Unassembled WGS sequence"/>
</dbReference>
<sequence>MAWAISGSLSARLAEKKLLDRWLCAASLALMVTLASCERPFRQFLTRRPDLAATQAELIRGLYHGEAKRANPQWKC</sequence>
<reference evidence="1 2" key="1">
    <citation type="submission" date="2019-07" db="EMBL/GenBank/DDBJ databases">
        <title>Whole genome shotgun sequence of Microvirga aerophila NBRC 106136.</title>
        <authorList>
            <person name="Hosoyama A."/>
            <person name="Uohara A."/>
            <person name="Ohji S."/>
            <person name="Ichikawa N."/>
        </authorList>
    </citation>
    <scope>NUCLEOTIDE SEQUENCE [LARGE SCALE GENOMIC DNA]</scope>
    <source>
        <strain evidence="1 2">NBRC 106136</strain>
    </source>
</reference>
<dbReference type="EMBL" id="BJYU01000086">
    <property type="protein sequence ID" value="GEO17043.1"/>
    <property type="molecule type" value="Genomic_DNA"/>
</dbReference>
<comment type="caution">
    <text evidence="1">The sequence shown here is derived from an EMBL/GenBank/DDBJ whole genome shotgun (WGS) entry which is preliminary data.</text>
</comment>
<dbReference type="AlphaFoldDB" id="A0A512BYM9"/>